<dbReference type="eggNOG" id="ENOG502QSPR">
    <property type="taxonomic scope" value="Eukaryota"/>
</dbReference>
<dbReference type="EMBL" id="GL377308">
    <property type="protein sequence ID" value="EFI95579.1"/>
    <property type="molecule type" value="Genomic_DNA"/>
</dbReference>
<dbReference type="HOGENOM" id="CLU_008952_0_0_1"/>
<feature type="signal peptide" evidence="1">
    <location>
        <begin position="1"/>
        <end position="23"/>
    </location>
</feature>
<proteinExistence type="predicted"/>
<dbReference type="VEuPathDB" id="FungiDB:SCHCODRAFT_02507575"/>
<evidence type="ECO:0000256" key="1">
    <source>
        <dbReference type="SAM" id="SignalP"/>
    </source>
</evidence>
<name>D8Q933_SCHCM</name>
<dbReference type="PANTHER" id="PTHR37015">
    <property type="entry name" value="REVERSE TRANSCRIPTASE DOMAIN-CONTAINING PROTEIN"/>
    <property type="match status" value="1"/>
</dbReference>
<feature type="chain" id="PRO_5003120722" evidence="1">
    <location>
        <begin position="24"/>
        <end position="859"/>
    </location>
</feature>
<dbReference type="OMA" id="WNSYFAR"/>
<sequence length="859" mass="97075">MASTNSECFQLILSLCSLILALADSGFGQTFQYITSIKLAELERQRSACTGYVKETLKAASEETTPYKRADTLLRRIRSWTGVGRLVGEDIDYENLECWLWQAHSDPSVTDAEILKMVEQLEKELAQALRRYDYAKLFGDLLSEWLTSGDSLATSSPSDQAVESRSNKREGAHFCFVRFATGITQQAQIQKLITEAKEVNVDTIKAYLDDLFSESAATTALTNLRKHVQDYGDVLSTSKLRADEMPALMQSLLARDLLSAEKSATLKSFLNNEVILEEVASVLNMMLASLDDWDWPADGVPIEMRRNIAGRYRAYMDNEIMQALLFQYIGVKWSTQLKDCFKKIAQSRAWKPDSSLLSEQEEARRCQMLDWTRGSSQTIQGRRRDIRLNQFFCTQLPDEFEEEADYDEEPKAGEKYNHGVSAQQALLRLVATETHLQRTLYGSSTIMRADLEWFGPSIPHQSILTVLEFFGIPEKWLGFFRKWLSAKMRFEGSEIQIRKRGVPIAHALSVLCGEAILFAMDFAVNQRADGLYVYRIYDDFWFQSHDASKCAAAWREMKTVADLVGITFNMKKTGGACVGAPLEPSLPRGAVAWGFLVFDSEKGRFVVDQKAVDIHIAELTRQLAAAKSVMGYVNCFNKYMEFFRRNFAQPAQCFGMAHADEIISTFQRIQRAVFADTNGSVVGKIRQLISERFDVTDIPAGWCFLPSSEGGLGIANPVVTLLSVRRQLPADPSAKFAAAMGLDQGVYEGRRYEWAGGPTGDREFLTYAEFTEGRETYIPHWGTTWAQLQETAHAKSPVKTGLLHNDARWRGRSEVERWIVAFYAREIFEMFGGFKMVEETLIPVGMLKAFQTAKIAWDT</sequence>
<dbReference type="Proteomes" id="UP000007431">
    <property type="component" value="Unassembled WGS sequence"/>
</dbReference>
<dbReference type="AlphaFoldDB" id="D8Q933"/>
<keyword evidence="3" id="KW-1185">Reference proteome</keyword>
<accession>D8Q933</accession>
<dbReference type="PANTHER" id="PTHR37015:SF2">
    <property type="entry name" value="REVERSE TRANSCRIPTASE DOMAIN-CONTAINING PROTEIN"/>
    <property type="match status" value="1"/>
</dbReference>
<gene>
    <name evidence="2" type="ORF">SCHCODRAFT_57159</name>
</gene>
<evidence type="ECO:0000313" key="3">
    <source>
        <dbReference type="Proteomes" id="UP000007431"/>
    </source>
</evidence>
<evidence type="ECO:0000313" key="2">
    <source>
        <dbReference type="EMBL" id="EFI95579.1"/>
    </source>
</evidence>
<dbReference type="InParanoid" id="D8Q933"/>
<keyword evidence="1" id="KW-0732">Signal</keyword>
<organism evidence="3">
    <name type="scientific">Schizophyllum commune (strain H4-8 / FGSC 9210)</name>
    <name type="common">Split gill fungus</name>
    <dbReference type="NCBI Taxonomy" id="578458"/>
    <lineage>
        <taxon>Eukaryota</taxon>
        <taxon>Fungi</taxon>
        <taxon>Dikarya</taxon>
        <taxon>Basidiomycota</taxon>
        <taxon>Agaricomycotina</taxon>
        <taxon>Agaricomycetes</taxon>
        <taxon>Agaricomycetidae</taxon>
        <taxon>Agaricales</taxon>
        <taxon>Schizophyllaceae</taxon>
        <taxon>Schizophyllum</taxon>
    </lineage>
</organism>
<protein>
    <submittedName>
        <fullName evidence="2">Uncharacterized protein</fullName>
    </submittedName>
</protein>
<reference evidence="2 3" key="1">
    <citation type="journal article" date="2010" name="Nat. Biotechnol.">
        <title>Genome sequence of the model mushroom Schizophyllum commune.</title>
        <authorList>
            <person name="Ohm R.A."/>
            <person name="de Jong J.F."/>
            <person name="Lugones L.G."/>
            <person name="Aerts A."/>
            <person name="Kothe E."/>
            <person name="Stajich J.E."/>
            <person name="de Vries R.P."/>
            <person name="Record E."/>
            <person name="Levasseur A."/>
            <person name="Baker S.E."/>
            <person name="Bartholomew K.A."/>
            <person name="Coutinho P.M."/>
            <person name="Erdmann S."/>
            <person name="Fowler T.J."/>
            <person name="Gathman A.C."/>
            <person name="Lombard V."/>
            <person name="Henrissat B."/>
            <person name="Knabe N."/>
            <person name="Kuees U."/>
            <person name="Lilly W.W."/>
            <person name="Lindquist E."/>
            <person name="Lucas S."/>
            <person name="Magnuson J.K."/>
            <person name="Piumi F."/>
            <person name="Raudaskoski M."/>
            <person name="Salamov A."/>
            <person name="Schmutz J."/>
            <person name="Schwarze F.W.M.R."/>
            <person name="vanKuyk P.A."/>
            <person name="Horton J.S."/>
            <person name="Grigoriev I.V."/>
            <person name="Woesten H.A.B."/>
        </authorList>
    </citation>
    <scope>NUCLEOTIDE SEQUENCE [LARGE SCALE GENOMIC DNA]</scope>
    <source>
        <strain evidence="3">H4-8 / FGSC 9210</strain>
    </source>
</reference>